<dbReference type="InterPro" id="IPR040644">
    <property type="entry name" value="HydF_tetramer"/>
</dbReference>
<organism evidence="6 7">
    <name type="scientific">Schwartzia succinivorans DSM 10502</name>
    <dbReference type="NCBI Taxonomy" id="1123243"/>
    <lineage>
        <taxon>Bacteria</taxon>
        <taxon>Bacillati</taxon>
        <taxon>Bacillota</taxon>
        <taxon>Negativicutes</taxon>
        <taxon>Selenomonadales</taxon>
        <taxon>Selenomonadaceae</taxon>
        <taxon>Schwartzia</taxon>
    </lineage>
</organism>
<reference evidence="6 7" key="1">
    <citation type="submission" date="2016-11" db="EMBL/GenBank/DDBJ databases">
        <authorList>
            <person name="Jaros S."/>
            <person name="Januszkiewicz K."/>
            <person name="Wedrychowicz H."/>
        </authorList>
    </citation>
    <scope>NUCLEOTIDE SEQUENCE [LARGE SCALE GENOMIC DNA]</scope>
    <source>
        <strain evidence="6 7">DSM 10502</strain>
    </source>
</reference>
<dbReference type="CDD" id="cd00880">
    <property type="entry name" value="Era_like"/>
    <property type="match status" value="1"/>
</dbReference>
<accession>A0A1M4XI99</accession>
<dbReference type="Gene3D" id="3.40.50.300">
    <property type="entry name" value="P-loop containing nucleotide triphosphate hydrolases"/>
    <property type="match status" value="1"/>
</dbReference>
<feature type="domain" description="Hydrogen maturase F tetramerization" evidence="5">
    <location>
        <begin position="283"/>
        <end position="395"/>
    </location>
</feature>
<dbReference type="PANTHER" id="PTHR42714">
    <property type="entry name" value="TRNA MODIFICATION GTPASE GTPBP3"/>
    <property type="match status" value="1"/>
</dbReference>
<evidence type="ECO:0000313" key="6">
    <source>
        <dbReference type="EMBL" id="SHE93397.1"/>
    </source>
</evidence>
<dbReference type="Gene3D" id="3.40.50.11420">
    <property type="match status" value="1"/>
</dbReference>
<gene>
    <name evidence="6" type="ORF">SAMN02745190_01502</name>
</gene>
<dbReference type="InterPro" id="IPR005225">
    <property type="entry name" value="Small_GTP-bd"/>
</dbReference>
<evidence type="ECO:0000259" key="4">
    <source>
        <dbReference type="Pfam" id="PF18128"/>
    </source>
</evidence>
<sequence>MSLQDTPRAERLHIGLYGARNSGKSSLINALTGQKTALVSDVAGTTTDPVYKAMELFGVGPVVFIDTAGYDDEGELGTQRVEKTKEAARRTDIALILISDEAEIEKAAEWKKRFSEAKTPVILLLSQCDTKEDGGRALAKKIKAVVGEFPLRVSAENGEGIEAIRKMILEKLPEDYEAVSLTGDLVEPGDTVLLVMPQDIQAPKGRLILPQVQTIRDLLDRSCVVISVTTEKLDAALEALREPPSLIITDSQVFPVVYAKKPKGSRLTSFSVLMAHYKGDIPYFAKSVENLENLPKNARILIAEACTHNTIDGDIGRIKIPAKLRQLLGDGITVDVVAGADFPDDLTTYDLVIHCGACMFNRRYVLSRVAQAKKQGVPMTNYGIILARFAGILDRIELPGK</sequence>
<dbReference type="SUPFAM" id="SSF52540">
    <property type="entry name" value="P-loop containing nucleoside triphosphate hydrolases"/>
    <property type="match status" value="1"/>
</dbReference>
<dbReference type="GO" id="GO:0005737">
    <property type="term" value="C:cytoplasm"/>
    <property type="evidence" value="ECO:0007669"/>
    <property type="project" value="TreeGrafter"/>
</dbReference>
<dbReference type="NCBIfam" id="TIGR03918">
    <property type="entry name" value="GTP_HydF"/>
    <property type="match status" value="1"/>
</dbReference>
<evidence type="ECO:0000313" key="7">
    <source>
        <dbReference type="Proteomes" id="UP000184404"/>
    </source>
</evidence>
<dbReference type="InterPro" id="IPR027417">
    <property type="entry name" value="P-loop_NTPase"/>
</dbReference>
<dbReference type="Proteomes" id="UP000184404">
    <property type="component" value="Unassembled WGS sequence"/>
</dbReference>
<evidence type="ECO:0000259" key="5">
    <source>
        <dbReference type="Pfam" id="PF18133"/>
    </source>
</evidence>
<keyword evidence="2" id="KW-0342">GTP-binding</keyword>
<feature type="domain" description="G" evidence="3">
    <location>
        <begin position="14"/>
        <end position="125"/>
    </location>
</feature>
<proteinExistence type="predicted"/>
<dbReference type="OrthoDB" id="9811338at2"/>
<dbReference type="GO" id="GO:0002098">
    <property type="term" value="P:tRNA wobble uridine modification"/>
    <property type="evidence" value="ECO:0007669"/>
    <property type="project" value="TreeGrafter"/>
</dbReference>
<dbReference type="PANTHER" id="PTHR42714:SF6">
    <property type="entry name" value="TRANSLATION INITIATION FACTOR IF-2"/>
    <property type="match status" value="1"/>
</dbReference>
<dbReference type="NCBIfam" id="TIGR00231">
    <property type="entry name" value="small_GTP"/>
    <property type="match status" value="1"/>
</dbReference>
<dbReference type="InterPro" id="IPR023873">
    <property type="entry name" value="FeFe-hyd_GTPase_HydF"/>
</dbReference>
<keyword evidence="1" id="KW-0547">Nucleotide-binding</keyword>
<feature type="domain" description="Hydrogen maturase F dimerization" evidence="4">
    <location>
        <begin position="181"/>
        <end position="279"/>
    </location>
</feature>
<dbReference type="RefSeq" id="WP_072935601.1">
    <property type="nucleotide sequence ID" value="NZ_FQUG01000005.1"/>
</dbReference>
<evidence type="ECO:0000256" key="2">
    <source>
        <dbReference type="ARBA" id="ARBA00023134"/>
    </source>
</evidence>
<dbReference type="InterPro" id="IPR006073">
    <property type="entry name" value="GTP-bd"/>
</dbReference>
<name>A0A1M4XI99_9FIRM</name>
<dbReference type="AlphaFoldDB" id="A0A1M4XI99"/>
<dbReference type="Gene3D" id="3.40.50.11410">
    <property type="match status" value="1"/>
</dbReference>
<dbReference type="Pfam" id="PF18133">
    <property type="entry name" value="HydF_tetramer"/>
    <property type="match status" value="1"/>
</dbReference>
<dbReference type="Pfam" id="PF01926">
    <property type="entry name" value="MMR_HSR1"/>
    <property type="match status" value="1"/>
</dbReference>
<keyword evidence="7" id="KW-1185">Reference proteome</keyword>
<dbReference type="GO" id="GO:0030488">
    <property type="term" value="P:tRNA methylation"/>
    <property type="evidence" value="ECO:0007669"/>
    <property type="project" value="TreeGrafter"/>
</dbReference>
<evidence type="ECO:0000259" key="3">
    <source>
        <dbReference type="Pfam" id="PF01926"/>
    </source>
</evidence>
<evidence type="ECO:0000256" key="1">
    <source>
        <dbReference type="ARBA" id="ARBA00022741"/>
    </source>
</evidence>
<dbReference type="EMBL" id="FQUG01000005">
    <property type="protein sequence ID" value="SHE93397.1"/>
    <property type="molecule type" value="Genomic_DNA"/>
</dbReference>
<dbReference type="Pfam" id="PF18128">
    <property type="entry name" value="HydF_dimer"/>
    <property type="match status" value="1"/>
</dbReference>
<dbReference type="GO" id="GO:0005525">
    <property type="term" value="F:GTP binding"/>
    <property type="evidence" value="ECO:0007669"/>
    <property type="project" value="UniProtKB-KW"/>
</dbReference>
<dbReference type="InterPro" id="IPR041606">
    <property type="entry name" value="HydF_dimer"/>
</dbReference>
<dbReference type="STRING" id="1123243.SAMN02745190_01502"/>
<protein>
    <submittedName>
        <fullName evidence="6">[FeFe] hydrogenase H-cluster maturation GTPase HydF</fullName>
    </submittedName>
</protein>